<dbReference type="SUPFAM" id="SSF52402">
    <property type="entry name" value="Adenine nucleotide alpha hydrolases-like"/>
    <property type="match status" value="1"/>
</dbReference>
<feature type="domain" description="UspA" evidence="2">
    <location>
        <begin position="159"/>
        <end position="276"/>
    </location>
</feature>
<dbReference type="Pfam" id="PF00582">
    <property type="entry name" value="Usp"/>
    <property type="match status" value="1"/>
</dbReference>
<dbReference type="AlphaFoldDB" id="A0A379KN77"/>
<dbReference type="PRINTS" id="PR01438">
    <property type="entry name" value="UNVRSLSTRESS"/>
</dbReference>
<dbReference type="InterPro" id="IPR006015">
    <property type="entry name" value="Universal_stress_UspA"/>
</dbReference>
<organism evidence="3 4">
    <name type="scientific">Pseudomonas putida</name>
    <name type="common">Arthrobacter siderocapsulatus</name>
    <dbReference type="NCBI Taxonomy" id="303"/>
    <lineage>
        <taxon>Bacteria</taxon>
        <taxon>Pseudomonadati</taxon>
        <taxon>Pseudomonadota</taxon>
        <taxon>Gammaproteobacteria</taxon>
        <taxon>Pseudomonadales</taxon>
        <taxon>Pseudomonadaceae</taxon>
        <taxon>Pseudomonas</taxon>
    </lineage>
</organism>
<dbReference type="CDD" id="cd00293">
    <property type="entry name" value="USP-like"/>
    <property type="match status" value="1"/>
</dbReference>
<dbReference type="RefSeq" id="WP_115274531.1">
    <property type="nucleotide sequence ID" value="NZ_UGUY01000001.1"/>
</dbReference>
<evidence type="ECO:0000256" key="1">
    <source>
        <dbReference type="ARBA" id="ARBA00008791"/>
    </source>
</evidence>
<proteinExistence type="inferred from homology"/>
<sequence length="278" mass="29641">MSNFHLAYMPLITYPDVLPEDAVAAGVQLAIALGYDLHVMTFSVRIPYLSPSVGSTLLNIPEMIRTTESNSRTQCKALQAMVSGLEHGQSSVEFSTREVVPGLTGTAAAEASRYFDLAILPWAVDKPVIQELAESVIFGAGRPCVLVPSLPIKPVRHMALAWDGSRVAARALADASHLMSSDMLITVLTVQGEKPLEHGAIAQDMAHALQHRGLNARPLSVKLAGRAIAECLQQEALTAGADLLVMGGFGHSRLKEFILGGATHGVLQALQMPVLLSH</sequence>
<dbReference type="InterPro" id="IPR006016">
    <property type="entry name" value="UspA"/>
</dbReference>
<dbReference type="EMBL" id="UGUY01000001">
    <property type="protein sequence ID" value="SUD69321.1"/>
    <property type="molecule type" value="Genomic_DNA"/>
</dbReference>
<protein>
    <submittedName>
        <fullName evidence="3">UspA domain-containing protein</fullName>
    </submittedName>
</protein>
<reference evidence="3 4" key="1">
    <citation type="submission" date="2018-06" db="EMBL/GenBank/DDBJ databases">
        <authorList>
            <consortium name="Pathogen Informatics"/>
            <person name="Doyle S."/>
        </authorList>
    </citation>
    <scope>NUCLEOTIDE SEQUENCE [LARGE SCALE GENOMIC DNA]</scope>
    <source>
        <strain evidence="3 4">NCTC7914</strain>
    </source>
</reference>
<evidence type="ECO:0000313" key="3">
    <source>
        <dbReference type="EMBL" id="SUD69321.1"/>
    </source>
</evidence>
<accession>A0A379KN77</accession>
<evidence type="ECO:0000313" key="4">
    <source>
        <dbReference type="Proteomes" id="UP000254602"/>
    </source>
</evidence>
<comment type="similarity">
    <text evidence="1">Belongs to the universal stress protein A family.</text>
</comment>
<gene>
    <name evidence="3" type="ORF">NCTC7914_03463</name>
</gene>
<evidence type="ECO:0000259" key="2">
    <source>
        <dbReference type="Pfam" id="PF00582"/>
    </source>
</evidence>
<dbReference type="Proteomes" id="UP000254602">
    <property type="component" value="Unassembled WGS sequence"/>
</dbReference>
<name>A0A379KN77_PSEPU</name>
<dbReference type="Gene3D" id="3.40.50.12370">
    <property type="match status" value="1"/>
</dbReference>